<dbReference type="Proteomes" id="UP000319449">
    <property type="component" value="Unassembled WGS sequence"/>
</dbReference>
<keyword evidence="1" id="KW-0472">Membrane</keyword>
<protein>
    <submittedName>
        <fullName evidence="2">Putative F0F1-ATPase subunit (Ca2+/Mg2+ transporter)</fullName>
    </submittedName>
</protein>
<evidence type="ECO:0000313" key="2">
    <source>
        <dbReference type="EMBL" id="TWJ33559.1"/>
    </source>
</evidence>
<feature type="transmembrane region" description="Helical" evidence="1">
    <location>
        <begin position="21"/>
        <end position="47"/>
    </location>
</feature>
<dbReference type="EMBL" id="VLLN01000001">
    <property type="protein sequence ID" value="TWJ33559.1"/>
    <property type="molecule type" value="Genomic_DNA"/>
</dbReference>
<keyword evidence="3" id="KW-1185">Reference proteome</keyword>
<dbReference type="Pfam" id="PF09527">
    <property type="entry name" value="ATPase_gene1"/>
    <property type="match status" value="1"/>
</dbReference>
<name>A0A562WV55_9BACT</name>
<evidence type="ECO:0000256" key="1">
    <source>
        <dbReference type="SAM" id="Phobius"/>
    </source>
</evidence>
<evidence type="ECO:0000313" key="3">
    <source>
        <dbReference type="Proteomes" id="UP000319449"/>
    </source>
</evidence>
<comment type="caution">
    <text evidence="2">The sequence shown here is derived from an EMBL/GenBank/DDBJ whole genome shotgun (WGS) entry which is preliminary data.</text>
</comment>
<organism evidence="2 3">
    <name type="scientific">Geobacter argillaceus</name>
    <dbReference type="NCBI Taxonomy" id="345631"/>
    <lineage>
        <taxon>Bacteria</taxon>
        <taxon>Pseudomonadati</taxon>
        <taxon>Thermodesulfobacteriota</taxon>
        <taxon>Desulfuromonadia</taxon>
        <taxon>Geobacterales</taxon>
        <taxon>Geobacteraceae</taxon>
        <taxon>Geobacter</taxon>
    </lineage>
</organism>
<keyword evidence="1" id="KW-0812">Transmembrane</keyword>
<dbReference type="InterPro" id="IPR032820">
    <property type="entry name" value="ATPase_put"/>
</dbReference>
<dbReference type="AlphaFoldDB" id="A0A562WV55"/>
<proteinExistence type="predicted"/>
<sequence length="93" mass="10426">MRPLTGAARKRSVRMDEDKKNLLGTLGMVSSMGISVAVAIAIGVIVGLQLDKWFGTKPWFFFIFLFFGIAAGFRNIYIIAGREIKKSDRDRDK</sequence>
<gene>
    <name evidence="2" type="ORF">JN12_00233</name>
</gene>
<feature type="transmembrane region" description="Helical" evidence="1">
    <location>
        <begin position="59"/>
        <end position="80"/>
    </location>
</feature>
<reference evidence="2 3" key="1">
    <citation type="submission" date="2019-07" db="EMBL/GenBank/DDBJ databases">
        <title>Genomic Encyclopedia of Archaeal and Bacterial Type Strains, Phase II (KMG-II): from individual species to whole genera.</title>
        <authorList>
            <person name="Goeker M."/>
        </authorList>
    </citation>
    <scope>NUCLEOTIDE SEQUENCE [LARGE SCALE GENOMIC DNA]</scope>
    <source>
        <strain evidence="2 3">ATCC BAA-1139</strain>
    </source>
</reference>
<accession>A0A562WV55</accession>
<keyword evidence="1" id="KW-1133">Transmembrane helix</keyword>